<dbReference type="Gene3D" id="3.90.245.10">
    <property type="entry name" value="Ribonucleoside hydrolase-like"/>
    <property type="match status" value="1"/>
</dbReference>
<dbReference type="PANTHER" id="PTHR12304">
    <property type="entry name" value="INOSINE-URIDINE PREFERRING NUCLEOSIDE HYDROLASE"/>
    <property type="match status" value="1"/>
</dbReference>
<evidence type="ECO:0000256" key="2">
    <source>
        <dbReference type="ARBA" id="ARBA00023295"/>
    </source>
</evidence>
<keyword evidence="2" id="KW-0326">Glycosidase</keyword>
<name>A0ABV7NGG3_9SPHN</name>
<dbReference type="InterPro" id="IPR023186">
    <property type="entry name" value="IUNH"/>
</dbReference>
<evidence type="ECO:0000259" key="3">
    <source>
        <dbReference type="Pfam" id="PF01156"/>
    </source>
</evidence>
<accession>A0ABV7NGG3</accession>
<evidence type="ECO:0000256" key="1">
    <source>
        <dbReference type="ARBA" id="ARBA00022801"/>
    </source>
</evidence>
<feature type="domain" description="Inosine/uridine-preferring nucleoside hydrolase" evidence="3">
    <location>
        <begin position="78"/>
        <end position="288"/>
    </location>
</feature>
<sequence length="343" mass="36518">MIITPGRRHILKGAAVLMAGMATGGWAGTALTRRNPLARVIIDNDFAGDPDGLFQLAHHLLCPSVEIPLIVGSHLPIAFGGPASAAAGVAKARDLLGVMGMADRPAPIAGAERSIASRGNWTTSPATAAIVREAMREDRTAPLVYAAGAGLTELALAWLAEPRIGPRVKLVWIGGGEHPELALPPPGPAETEFNLSIDPIAAQIIFNESDIAIWQAPRDAYRQMLFSAAEMEALAKVGPIGRYLKGQMDEMAAMLAKIPAFAAMPETEVFILGDSPLVTLTALMTPVQPDAASSTYIRKPTPFIEADGRYRDRPNGRPMRVYRTIDARLTIADMAAKFARYAG</sequence>
<dbReference type="GO" id="GO:0016787">
    <property type="term" value="F:hydrolase activity"/>
    <property type="evidence" value="ECO:0007669"/>
    <property type="project" value="UniProtKB-KW"/>
</dbReference>
<gene>
    <name evidence="4" type="ORF">ACFOKF_09570</name>
</gene>
<keyword evidence="5" id="KW-1185">Reference proteome</keyword>
<comment type="caution">
    <text evidence="4">The sequence shown here is derived from an EMBL/GenBank/DDBJ whole genome shotgun (WGS) entry which is preliminary data.</text>
</comment>
<organism evidence="4 5">
    <name type="scientific">Sphingobium rhizovicinum</name>
    <dbReference type="NCBI Taxonomy" id="432308"/>
    <lineage>
        <taxon>Bacteria</taxon>
        <taxon>Pseudomonadati</taxon>
        <taxon>Pseudomonadota</taxon>
        <taxon>Alphaproteobacteria</taxon>
        <taxon>Sphingomonadales</taxon>
        <taxon>Sphingomonadaceae</taxon>
        <taxon>Sphingobium</taxon>
    </lineage>
</organism>
<dbReference type="Proteomes" id="UP001595681">
    <property type="component" value="Unassembled WGS sequence"/>
</dbReference>
<dbReference type="PANTHER" id="PTHR12304:SF4">
    <property type="entry name" value="URIDINE NUCLEOSIDASE"/>
    <property type="match status" value="1"/>
</dbReference>
<dbReference type="PROSITE" id="PS51318">
    <property type="entry name" value="TAT"/>
    <property type="match status" value="1"/>
</dbReference>
<evidence type="ECO:0000313" key="4">
    <source>
        <dbReference type="EMBL" id="MFC3441437.1"/>
    </source>
</evidence>
<reference evidence="5" key="1">
    <citation type="journal article" date="2019" name="Int. J. Syst. Evol. Microbiol.">
        <title>The Global Catalogue of Microorganisms (GCM) 10K type strain sequencing project: providing services to taxonomists for standard genome sequencing and annotation.</title>
        <authorList>
            <consortium name="The Broad Institute Genomics Platform"/>
            <consortium name="The Broad Institute Genome Sequencing Center for Infectious Disease"/>
            <person name="Wu L."/>
            <person name="Ma J."/>
        </authorList>
    </citation>
    <scope>NUCLEOTIDE SEQUENCE [LARGE SCALE GENOMIC DNA]</scope>
    <source>
        <strain evidence="5">CCM 7491</strain>
    </source>
</reference>
<dbReference type="InterPro" id="IPR001910">
    <property type="entry name" value="Inosine/uridine_hydrolase_dom"/>
</dbReference>
<evidence type="ECO:0000313" key="5">
    <source>
        <dbReference type="Proteomes" id="UP001595681"/>
    </source>
</evidence>
<protein>
    <submittedName>
        <fullName evidence="4">Nucleoside hydrolase</fullName>
    </submittedName>
</protein>
<dbReference type="EMBL" id="JBHRVU010000004">
    <property type="protein sequence ID" value="MFC3441437.1"/>
    <property type="molecule type" value="Genomic_DNA"/>
</dbReference>
<dbReference type="Pfam" id="PF01156">
    <property type="entry name" value="IU_nuc_hydro"/>
    <property type="match status" value="1"/>
</dbReference>
<proteinExistence type="predicted"/>
<dbReference type="InterPro" id="IPR036452">
    <property type="entry name" value="Ribo_hydro-like"/>
</dbReference>
<dbReference type="InterPro" id="IPR006311">
    <property type="entry name" value="TAT_signal"/>
</dbReference>
<dbReference type="RefSeq" id="WP_380795336.1">
    <property type="nucleotide sequence ID" value="NZ_JBHRVU010000004.1"/>
</dbReference>
<dbReference type="SUPFAM" id="SSF53590">
    <property type="entry name" value="Nucleoside hydrolase"/>
    <property type="match status" value="1"/>
</dbReference>
<keyword evidence="1 4" id="KW-0378">Hydrolase</keyword>